<comment type="catalytic activity">
    <reaction evidence="15">
        <text>1,2-di-(9Z-octadecenoyl)-sn-glycero-3-phosphocholine + 1-hexadecanoyl-sn-glycero-3-phosphocholine = 1-hexadecanoyl-2-(9Z-octadecenoyl)-sn-glycero-3-phosphocholine + 1-(9Z-octadecenoyl)-sn-glycero-3-phosphocholine</text>
        <dbReference type="Rhea" id="RHEA:43816"/>
        <dbReference type="ChEBI" id="CHEBI:28610"/>
        <dbReference type="ChEBI" id="CHEBI:72998"/>
        <dbReference type="ChEBI" id="CHEBI:73001"/>
        <dbReference type="ChEBI" id="CHEBI:74669"/>
    </reaction>
    <physiologicalReaction direction="left-to-right" evidence="15">
        <dbReference type="Rhea" id="RHEA:43817"/>
    </physiologicalReaction>
    <physiologicalReaction direction="right-to-left" evidence="15">
        <dbReference type="Rhea" id="RHEA:43818"/>
    </physiologicalReaction>
</comment>
<gene>
    <name evidence="19" type="primary">LOC109467657</name>
</gene>
<dbReference type="Pfam" id="PF01553">
    <property type="entry name" value="Acyltransferase"/>
    <property type="match status" value="1"/>
</dbReference>
<evidence type="ECO:0000256" key="8">
    <source>
        <dbReference type="ARBA" id="ARBA00023136"/>
    </source>
</evidence>
<evidence type="ECO:0000256" key="11">
    <source>
        <dbReference type="ARBA" id="ARBA00047906"/>
    </source>
</evidence>
<evidence type="ECO:0000256" key="12">
    <source>
        <dbReference type="ARBA" id="ARBA00048255"/>
    </source>
</evidence>
<dbReference type="PANTHER" id="PTHR12497">
    <property type="entry name" value="TAZ PROTEIN TAFAZZIN"/>
    <property type="match status" value="1"/>
</dbReference>
<keyword evidence="4" id="KW-1000">Mitochondrion outer membrane</keyword>
<keyword evidence="5" id="KW-0999">Mitochondrion inner membrane</keyword>
<comment type="catalytic activity">
    <reaction evidence="14">
        <text>1-hexadecanoyl-2-(9Z,12Z-octadecadienoyl)-sn-glycero-3-phospho-(1'-sn-glycerol) + 1-(9Z-octadecenoyl)-sn-glycero-3-phosphate = 1-(9Z)-octadecenoyl-2-(9Z,12Z)-octadecadienoyl-sn-glycero-3-phosphate + 1-hexadecanoyl-sn-glycero-3-phospho-(1'-sn-glycerol)</text>
        <dbReference type="Rhea" id="RHEA:67752"/>
        <dbReference type="ChEBI" id="CHEBI:72840"/>
        <dbReference type="ChEBI" id="CHEBI:74544"/>
        <dbReference type="ChEBI" id="CHEBI:74563"/>
        <dbReference type="ChEBI" id="CHEBI:75158"/>
    </reaction>
    <physiologicalReaction direction="left-to-right" evidence="14">
        <dbReference type="Rhea" id="RHEA:67753"/>
    </physiologicalReaction>
    <physiologicalReaction direction="right-to-left" evidence="14">
        <dbReference type="Rhea" id="RHEA:67754"/>
    </physiologicalReaction>
</comment>
<dbReference type="PANTHER" id="PTHR12497:SF0">
    <property type="entry name" value="TAFAZZIN"/>
    <property type="match status" value="1"/>
</dbReference>
<organism evidence="18 19">
    <name type="scientific">Branchiostoma belcheri</name>
    <name type="common">Amphioxus</name>
    <dbReference type="NCBI Taxonomy" id="7741"/>
    <lineage>
        <taxon>Eukaryota</taxon>
        <taxon>Metazoa</taxon>
        <taxon>Chordata</taxon>
        <taxon>Cephalochordata</taxon>
        <taxon>Leptocardii</taxon>
        <taxon>Amphioxiformes</taxon>
        <taxon>Branchiostomatidae</taxon>
        <taxon>Branchiostoma</taxon>
    </lineage>
</organism>
<dbReference type="CDD" id="cd07989">
    <property type="entry name" value="LPLAT_AGPAT-like"/>
    <property type="match status" value="1"/>
</dbReference>
<dbReference type="AlphaFoldDB" id="A0A6P4Y9W3"/>
<dbReference type="RefSeq" id="XP_019621258.1">
    <property type="nucleotide sequence ID" value="XM_019765699.1"/>
</dbReference>
<keyword evidence="8" id="KW-0472">Membrane</keyword>
<evidence type="ECO:0000256" key="1">
    <source>
        <dbReference type="ARBA" id="ARBA00004137"/>
    </source>
</evidence>
<evidence type="ECO:0000256" key="13">
    <source>
        <dbReference type="ARBA" id="ARBA00048751"/>
    </source>
</evidence>
<proteinExistence type="inferred from homology"/>
<evidence type="ECO:0000256" key="6">
    <source>
        <dbReference type="ARBA" id="ARBA00023098"/>
    </source>
</evidence>
<evidence type="ECO:0000256" key="2">
    <source>
        <dbReference type="ARBA" id="ARBA00010524"/>
    </source>
</evidence>
<evidence type="ECO:0000256" key="7">
    <source>
        <dbReference type="ARBA" id="ARBA00023128"/>
    </source>
</evidence>
<sequence length="261" mass="30077">MSSEVKWPFPARPGRLWNTASTLTLAAVGGFSKLMMRVLNDVHVYNFAVLTEAVERRHPAQPLITVSNHACCMDDPLIWGILKWRYLCSRKQVRWTLAAEDICFTNRLHAMFFCLGQTIPVQRGAGVYQRGVDFMVEQLNKGRWVHMFPEGKVNMTQEMIRLKWGVGRLIEECQQTPIVIPIWHVGMDSVLPNVKPYIPRAGKRVTVLVGQPFQLHSILTQLRKDQKSPMEKRKVLTDHIQDQFVRLKAETETLHYQTVDS</sequence>
<evidence type="ECO:0000256" key="9">
    <source>
        <dbReference type="ARBA" id="ARBA00023315"/>
    </source>
</evidence>
<name>A0A6P4Y9W3_BRABE</name>
<accession>A0A6P4Y9W3</accession>
<evidence type="ECO:0000256" key="5">
    <source>
        <dbReference type="ARBA" id="ARBA00022792"/>
    </source>
</evidence>
<keyword evidence="3" id="KW-0808">Transferase</keyword>
<comment type="catalytic activity">
    <reaction evidence="12">
        <text>1-hexadecanoyl-2-(9Z,12Z-octadecadienoyl)-sn-glycero-3-phosphocholine + 1-hexadecanoyl-sn-glycero-3-phosphocholine = 2-(9Z,12Z-octadecadienoyl)-sn-glycero-3-phosphocholine + 1,2-dihexadecanoyl-sn-glycero-3-phosphocholine</text>
        <dbReference type="Rhea" id="RHEA:68988"/>
        <dbReference type="ChEBI" id="CHEBI:72998"/>
        <dbReference type="ChEBI" id="CHEBI:72999"/>
        <dbReference type="ChEBI" id="CHEBI:73002"/>
        <dbReference type="ChEBI" id="CHEBI:76084"/>
    </reaction>
    <physiologicalReaction direction="left-to-right" evidence="12">
        <dbReference type="Rhea" id="RHEA:68989"/>
    </physiologicalReaction>
    <physiologicalReaction direction="right-to-left" evidence="12">
        <dbReference type="Rhea" id="RHEA:68990"/>
    </physiologicalReaction>
</comment>
<evidence type="ECO:0000256" key="15">
    <source>
        <dbReference type="ARBA" id="ARBA00049543"/>
    </source>
</evidence>
<evidence type="ECO:0000259" key="17">
    <source>
        <dbReference type="SMART" id="SM00563"/>
    </source>
</evidence>
<keyword evidence="7" id="KW-0496">Mitochondrion</keyword>
<dbReference type="Proteomes" id="UP000515135">
    <property type="component" value="Unplaced"/>
</dbReference>
<dbReference type="PRINTS" id="PR00979">
    <property type="entry name" value="TAFAZZIN"/>
</dbReference>
<comment type="similarity">
    <text evidence="2 16">Belongs to the taffazin family.</text>
</comment>
<dbReference type="GO" id="GO:0005741">
    <property type="term" value="C:mitochondrial outer membrane"/>
    <property type="evidence" value="ECO:0007669"/>
    <property type="project" value="UniProtKB-SubCell"/>
</dbReference>
<evidence type="ECO:0000256" key="14">
    <source>
        <dbReference type="ARBA" id="ARBA00048978"/>
    </source>
</evidence>
<dbReference type="GO" id="GO:0007007">
    <property type="term" value="P:inner mitochondrial membrane organization"/>
    <property type="evidence" value="ECO:0007669"/>
    <property type="project" value="TreeGrafter"/>
</dbReference>
<evidence type="ECO:0000256" key="4">
    <source>
        <dbReference type="ARBA" id="ARBA00022787"/>
    </source>
</evidence>
<reference evidence="19" key="1">
    <citation type="submission" date="2025-08" db="UniProtKB">
        <authorList>
            <consortium name="RefSeq"/>
        </authorList>
    </citation>
    <scope>IDENTIFICATION</scope>
    <source>
        <tissue evidence="19">Gonad</tissue>
    </source>
</reference>
<dbReference type="SUPFAM" id="SSF69593">
    <property type="entry name" value="Glycerol-3-phosphate (1)-acyltransferase"/>
    <property type="match status" value="1"/>
</dbReference>
<evidence type="ECO:0000313" key="19">
    <source>
        <dbReference type="RefSeq" id="XP_019621258.1"/>
    </source>
</evidence>
<dbReference type="SMART" id="SM00563">
    <property type="entry name" value="PlsC"/>
    <property type="match status" value="1"/>
</dbReference>
<keyword evidence="9" id="KW-0012">Acyltransferase</keyword>
<keyword evidence="6" id="KW-0443">Lipid metabolism</keyword>
<dbReference type="KEGG" id="bbel:109467657"/>
<dbReference type="GO" id="GO:0047184">
    <property type="term" value="F:1-acylglycerophosphocholine O-acyltransferase activity"/>
    <property type="evidence" value="ECO:0007669"/>
    <property type="project" value="TreeGrafter"/>
</dbReference>
<keyword evidence="18" id="KW-1185">Reference proteome</keyword>
<comment type="catalytic activity">
    <reaction evidence="13">
        <text>a 1-acyl-sn-glycero-3-phosphate + a 1,2-diacyl-sn-glycero-3-phospho-(1'-sn-glycerol) = 1-acyl-sn-glycero-3-phospho-(1'-sn-glycerol) + a 1,2-diacyl-sn-glycero-3-phosphate</text>
        <dbReference type="Rhea" id="RHEA:67748"/>
        <dbReference type="ChEBI" id="CHEBI:57970"/>
        <dbReference type="ChEBI" id="CHEBI:58608"/>
        <dbReference type="ChEBI" id="CHEBI:64716"/>
        <dbReference type="ChEBI" id="CHEBI:64840"/>
    </reaction>
    <physiologicalReaction direction="left-to-right" evidence="13">
        <dbReference type="Rhea" id="RHEA:67749"/>
    </physiologicalReaction>
    <physiologicalReaction direction="right-to-left" evidence="13">
        <dbReference type="Rhea" id="RHEA:67750"/>
    </physiologicalReaction>
</comment>
<dbReference type="InterPro" id="IPR002123">
    <property type="entry name" value="Plipid/glycerol_acylTrfase"/>
</dbReference>
<protein>
    <recommendedName>
        <fullName evidence="16">Tafazzin family protein</fullName>
    </recommendedName>
</protein>
<evidence type="ECO:0000256" key="16">
    <source>
        <dbReference type="RuleBase" id="RU365062"/>
    </source>
</evidence>
<evidence type="ECO:0000256" key="3">
    <source>
        <dbReference type="ARBA" id="ARBA00022679"/>
    </source>
</evidence>
<evidence type="ECO:0000313" key="18">
    <source>
        <dbReference type="Proteomes" id="UP000515135"/>
    </source>
</evidence>
<dbReference type="GeneID" id="109467657"/>
<evidence type="ECO:0000256" key="10">
    <source>
        <dbReference type="ARBA" id="ARBA00024323"/>
    </source>
</evidence>
<dbReference type="GO" id="GO:0005743">
    <property type="term" value="C:mitochondrial inner membrane"/>
    <property type="evidence" value="ECO:0007669"/>
    <property type="project" value="UniProtKB-SubCell"/>
</dbReference>
<feature type="domain" description="Phospholipid/glycerol acyltransferase" evidence="17">
    <location>
        <begin position="63"/>
        <end position="187"/>
    </location>
</feature>
<dbReference type="GO" id="GO:0035965">
    <property type="term" value="P:cardiolipin acyl-chain remodeling"/>
    <property type="evidence" value="ECO:0007669"/>
    <property type="project" value="TreeGrafter"/>
</dbReference>
<dbReference type="InterPro" id="IPR000872">
    <property type="entry name" value="Tafazzin"/>
</dbReference>
<comment type="catalytic activity">
    <reaction evidence="11">
        <text>1'-[1,2-diacyl-sn-glycero-3-phospho],3'-[1-acyl-sn-glycero-3-phospho]-glycerol + a 1,2-diacyl-sn-glycero-3-phosphocholine = a cardiolipin + a 1-acyl-sn-glycero-3-phosphocholine</text>
        <dbReference type="Rhea" id="RHEA:33731"/>
        <dbReference type="ChEBI" id="CHEBI:57643"/>
        <dbReference type="ChEBI" id="CHEBI:58168"/>
        <dbReference type="ChEBI" id="CHEBI:62237"/>
        <dbReference type="ChEBI" id="CHEBI:64743"/>
    </reaction>
    <physiologicalReaction direction="left-to-right" evidence="11">
        <dbReference type="Rhea" id="RHEA:33732"/>
    </physiologicalReaction>
    <physiologicalReaction direction="right-to-left" evidence="11">
        <dbReference type="Rhea" id="RHEA:33733"/>
    </physiologicalReaction>
</comment>
<comment type="subcellular location">
    <subcellularLocation>
        <location evidence="1">Mitochondrion inner membrane</location>
        <topology evidence="1">Peripheral membrane protein</topology>
        <orientation evidence="1">Intermembrane side</orientation>
    </subcellularLocation>
    <subcellularLocation>
        <location evidence="10">Mitochondrion outer membrane</location>
        <topology evidence="10">Peripheral membrane protein</topology>
        <orientation evidence="10">Intermembrane side</orientation>
    </subcellularLocation>
</comment>
<dbReference type="OrthoDB" id="193467at2759"/>